<protein>
    <submittedName>
        <fullName evidence="2">Uncharacterized protein</fullName>
    </submittedName>
</protein>
<organism evidence="2 3">
    <name type="scientific">Austropuccinia psidii MF-1</name>
    <dbReference type="NCBI Taxonomy" id="1389203"/>
    <lineage>
        <taxon>Eukaryota</taxon>
        <taxon>Fungi</taxon>
        <taxon>Dikarya</taxon>
        <taxon>Basidiomycota</taxon>
        <taxon>Pucciniomycotina</taxon>
        <taxon>Pucciniomycetes</taxon>
        <taxon>Pucciniales</taxon>
        <taxon>Sphaerophragmiaceae</taxon>
        <taxon>Austropuccinia</taxon>
    </lineage>
</organism>
<name>A0A9Q3I3V4_9BASI</name>
<feature type="chain" id="PRO_5040206535" evidence="1">
    <location>
        <begin position="25"/>
        <end position="106"/>
    </location>
</feature>
<dbReference type="Proteomes" id="UP000765509">
    <property type="component" value="Unassembled WGS sequence"/>
</dbReference>
<feature type="signal peptide" evidence="1">
    <location>
        <begin position="1"/>
        <end position="24"/>
    </location>
</feature>
<evidence type="ECO:0000313" key="2">
    <source>
        <dbReference type="EMBL" id="MBW0528641.1"/>
    </source>
</evidence>
<proteinExistence type="predicted"/>
<accession>A0A9Q3I3V4</accession>
<dbReference type="AlphaFoldDB" id="A0A9Q3I3V4"/>
<sequence>MMLFTKGLCLFLLIGSSYQLFTRCEDCQSAVRVYEMPVTCMAKVDCAAGCREPADAKCPKQGWATLRKCETPGCTWDGSQPFVCSGPHTRVAYCKQCEDPGEVDDK</sequence>
<evidence type="ECO:0000313" key="3">
    <source>
        <dbReference type="Proteomes" id="UP000765509"/>
    </source>
</evidence>
<keyword evidence="1" id="KW-0732">Signal</keyword>
<reference evidence="2" key="1">
    <citation type="submission" date="2021-03" db="EMBL/GenBank/DDBJ databases">
        <title>Draft genome sequence of rust myrtle Austropuccinia psidii MF-1, a brazilian biotype.</title>
        <authorList>
            <person name="Quecine M.C."/>
            <person name="Pachon D.M.R."/>
            <person name="Bonatelli M.L."/>
            <person name="Correr F.H."/>
            <person name="Franceschini L.M."/>
            <person name="Leite T.F."/>
            <person name="Margarido G.R.A."/>
            <person name="Almeida C.A."/>
            <person name="Ferrarezi J.A."/>
            <person name="Labate C.A."/>
        </authorList>
    </citation>
    <scope>NUCLEOTIDE SEQUENCE</scope>
    <source>
        <strain evidence="2">MF-1</strain>
    </source>
</reference>
<keyword evidence="3" id="KW-1185">Reference proteome</keyword>
<evidence type="ECO:0000256" key="1">
    <source>
        <dbReference type="SAM" id="SignalP"/>
    </source>
</evidence>
<gene>
    <name evidence="2" type="ORF">O181_068356</name>
</gene>
<dbReference type="EMBL" id="AVOT02034526">
    <property type="protein sequence ID" value="MBW0528641.1"/>
    <property type="molecule type" value="Genomic_DNA"/>
</dbReference>
<comment type="caution">
    <text evidence="2">The sequence shown here is derived from an EMBL/GenBank/DDBJ whole genome shotgun (WGS) entry which is preliminary data.</text>
</comment>